<dbReference type="RefSeq" id="WP_088582222.1">
    <property type="nucleotide sequence ID" value="NZ_CP022048.2"/>
</dbReference>
<evidence type="ECO:0000313" key="3">
    <source>
        <dbReference type="Proteomes" id="UP000197050"/>
    </source>
</evidence>
<reference evidence="3" key="1">
    <citation type="submission" date="2017-06" db="EMBL/GenBank/DDBJ databases">
        <title>FDA dAtabase for Regulatory Grade micrObial Sequences (FDA-ARGOS): Supporting development and validation of Infectious Disease Dx tests.</title>
        <authorList>
            <person name="Minogue T."/>
            <person name="Wolcott M."/>
            <person name="Wasieloski L."/>
            <person name="Aguilar W."/>
            <person name="Moore D."/>
            <person name="Tallon L."/>
            <person name="Sadzewicz L."/>
            <person name="Sengamalay N."/>
            <person name="Ott S."/>
            <person name="Godinez A."/>
            <person name="Nagaraj S."/>
            <person name="Nadendla S."/>
            <person name="Geyer C."/>
            <person name="Sichtig H."/>
        </authorList>
    </citation>
    <scope>NUCLEOTIDE SEQUENCE [LARGE SCALE GENOMIC DNA]</scope>
    <source>
        <strain evidence="3">FDAARGOS_289</strain>
    </source>
</reference>
<proteinExistence type="predicted"/>
<evidence type="ECO:0000256" key="1">
    <source>
        <dbReference type="SAM" id="MobiDB-lite"/>
    </source>
</evidence>
<dbReference type="AlphaFoldDB" id="A0A1Z3U5J1"/>
<gene>
    <name evidence="2" type="ORF">CEP68_02200</name>
</gene>
<name>A0A1Z3U5J1_BREVE</name>
<protein>
    <submittedName>
        <fullName evidence="2">Uncharacterized protein</fullName>
    </submittedName>
</protein>
<dbReference type="EMBL" id="CP022048">
    <property type="protein sequence ID" value="ASE38410.1"/>
    <property type="molecule type" value="Genomic_DNA"/>
</dbReference>
<sequence>MNTATDTTTAATQASSSATDQTGAASTAAQTTDQTASKQTDATSTTDATGAAASDAPWQDSLEGDLATNPLFRTYKTPSDLAKAHAHLTALKGATAAELLKIPSKPQDQAPDDWAPIHKALGVPDDPKDYKIELAPEAAADTPELANILRELGGKAKFTPQAMSAVIETLNDLGKKAAEAETAQLAAQTKEVSDTLTKEWGAAAEGNKRAIGKLIRDALGGQVDDAAMLDLETSLGSNLTLSRVLAHAVGKMAEPEAPEGAGREAGGAKQMTPAAATAALNAFHGDPEKMAALQNRNHPQHKAVLAERAGILAMQRGEKRPDQPGV</sequence>
<feature type="region of interest" description="Disordered" evidence="1">
    <location>
        <begin position="1"/>
        <end position="64"/>
    </location>
</feature>
<organism evidence="2 3">
    <name type="scientific">Brevundimonas vesicularis</name>
    <name type="common">Pseudomonas vesicularis</name>
    <dbReference type="NCBI Taxonomy" id="41276"/>
    <lineage>
        <taxon>Bacteria</taxon>
        <taxon>Pseudomonadati</taxon>
        <taxon>Pseudomonadota</taxon>
        <taxon>Alphaproteobacteria</taxon>
        <taxon>Caulobacterales</taxon>
        <taxon>Caulobacteraceae</taxon>
        <taxon>Brevundimonas</taxon>
    </lineage>
</organism>
<dbReference type="KEGG" id="bvc:CEP68_02200"/>
<accession>A0A1Z3U5J1</accession>
<dbReference type="Proteomes" id="UP000197050">
    <property type="component" value="Chromosome"/>
</dbReference>
<dbReference type="GeneID" id="34015804"/>
<feature type="compositionally biased region" description="Low complexity" evidence="1">
    <location>
        <begin position="1"/>
        <end position="56"/>
    </location>
</feature>
<evidence type="ECO:0000313" key="2">
    <source>
        <dbReference type="EMBL" id="ASE38410.1"/>
    </source>
</evidence>